<accession>A0AA97F8I7</accession>
<keyword evidence="5" id="KW-1185">Reference proteome</keyword>
<evidence type="ECO:0000259" key="3">
    <source>
        <dbReference type="Pfam" id="PF20434"/>
    </source>
</evidence>
<feature type="chain" id="PRO_5041712637" evidence="2">
    <location>
        <begin position="29"/>
        <end position="348"/>
    </location>
</feature>
<gene>
    <name evidence="4" type="ORF">RB602_05240</name>
</gene>
<dbReference type="GO" id="GO:0016787">
    <property type="term" value="F:hydrolase activity"/>
    <property type="evidence" value="ECO:0007669"/>
    <property type="project" value="UniProtKB-KW"/>
</dbReference>
<evidence type="ECO:0000256" key="1">
    <source>
        <dbReference type="ARBA" id="ARBA00022801"/>
    </source>
</evidence>
<organism evidence="4 5">
    <name type="scientific">Alterisphingorhabdus coralli</name>
    <dbReference type="NCBI Taxonomy" id="3071408"/>
    <lineage>
        <taxon>Bacteria</taxon>
        <taxon>Pseudomonadati</taxon>
        <taxon>Pseudomonadota</taxon>
        <taxon>Alphaproteobacteria</taxon>
        <taxon>Sphingomonadales</taxon>
        <taxon>Sphingomonadaceae</taxon>
        <taxon>Alterisphingorhabdus (ex Yan et al. 2024)</taxon>
    </lineage>
</organism>
<dbReference type="SUPFAM" id="SSF53474">
    <property type="entry name" value="alpha/beta-Hydrolases"/>
    <property type="match status" value="1"/>
</dbReference>
<evidence type="ECO:0000256" key="2">
    <source>
        <dbReference type="SAM" id="SignalP"/>
    </source>
</evidence>
<feature type="signal peptide" evidence="2">
    <location>
        <begin position="1"/>
        <end position="28"/>
    </location>
</feature>
<feature type="domain" description="BD-FAE-like" evidence="3">
    <location>
        <begin position="112"/>
        <end position="219"/>
    </location>
</feature>
<proteinExistence type="predicted"/>
<keyword evidence="2" id="KW-0732">Signal</keyword>
<dbReference type="Gene3D" id="3.40.50.1820">
    <property type="entry name" value="alpha/beta hydrolase"/>
    <property type="match status" value="1"/>
</dbReference>
<protein>
    <submittedName>
        <fullName evidence="4">Alpha/beta hydrolase</fullName>
    </submittedName>
</protein>
<dbReference type="InterPro" id="IPR050300">
    <property type="entry name" value="GDXG_lipolytic_enzyme"/>
</dbReference>
<dbReference type="RefSeq" id="WP_317083593.1">
    <property type="nucleotide sequence ID" value="NZ_CP136594.1"/>
</dbReference>
<dbReference type="InterPro" id="IPR049492">
    <property type="entry name" value="BD-FAE-like_dom"/>
</dbReference>
<dbReference type="AlphaFoldDB" id="A0AA97F8I7"/>
<dbReference type="InterPro" id="IPR029058">
    <property type="entry name" value="AB_hydrolase_fold"/>
</dbReference>
<keyword evidence="1 4" id="KW-0378">Hydrolase</keyword>
<evidence type="ECO:0000313" key="4">
    <source>
        <dbReference type="EMBL" id="WOE76121.1"/>
    </source>
</evidence>
<dbReference type="Proteomes" id="UP001302429">
    <property type="component" value="Chromosome"/>
</dbReference>
<dbReference type="PANTHER" id="PTHR48081:SF33">
    <property type="entry name" value="KYNURENINE FORMAMIDASE"/>
    <property type="match status" value="1"/>
</dbReference>
<dbReference type="KEGG" id="acoa:RB602_05240"/>
<sequence length="348" mass="38516">MRSPPITRNSVFMAMAALLALVAVGADAMQSRSERARGGDNSCRAEILRLCGPVDQAAMRQCLQENYAQLSEECQQDLRERIAQWEAREGPAPQLIAPDSQIAYGNEPRQTIDLYIPADGSDRRLPTVVFIHGGGWTMGDRRRVQQKPQWFHDQGYAFASIGYQLVPQVTVEEQMQDISKAIFALRANAKNFNLDPDQIIVIGHSAGAHLAALIATDPQYLGKDIAAIKGVILLDGAGYDLPEIMRSPPPEAQNFYVQAFGSDRERQKTLSPITHVAAPNAKNWLILYVEERRRSRMQSEALADALEASEAIVQLAAVPDTDHGELNRRLGTGQLIADDLISQFLERM</sequence>
<dbReference type="Pfam" id="PF20434">
    <property type="entry name" value="BD-FAE"/>
    <property type="match status" value="1"/>
</dbReference>
<name>A0AA97F8I7_9SPHN</name>
<reference evidence="4 5" key="1">
    <citation type="submission" date="2023-10" db="EMBL/GenBank/DDBJ databases">
        <title>Complete genome sequence of a Sphingomonadaceae bacterium.</title>
        <authorList>
            <person name="Yan C."/>
        </authorList>
    </citation>
    <scope>NUCLEOTIDE SEQUENCE [LARGE SCALE GENOMIC DNA]</scope>
    <source>
        <strain evidence="4 5">SCSIO 66989</strain>
    </source>
</reference>
<dbReference type="PANTHER" id="PTHR48081">
    <property type="entry name" value="AB HYDROLASE SUPERFAMILY PROTEIN C4A8.06C"/>
    <property type="match status" value="1"/>
</dbReference>
<dbReference type="EMBL" id="CP136594">
    <property type="protein sequence ID" value="WOE76121.1"/>
    <property type="molecule type" value="Genomic_DNA"/>
</dbReference>
<evidence type="ECO:0000313" key="5">
    <source>
        <dbReference type="Proteomes" id="UP001302429"/>
    </source>
</evidence>